<dbReference type="PROSITE" id="PS50940">
    <property type="entry name" value="CHIT_BIND_II"/>
    <property type="match status" value="3"/>
</dbReference>
<keyword evidence="2" id="KW-1015">Disulfide bond</keyword>
<comment type="caution">
    <text evidence="6">The sequence shown here is derived from an EMBL/GenBank/DDBJ whole genome shotgun (WGS) entry which is preliminary data.</text>
</comment>
<feature type="signal peptide" evidence="4">
    <location>
        <begin position="1"/>
        <end position="20"/>
    </location>
</feature>
<name>A0A8J2NXQ5_9HEXA</name>
<feature type="chain" id="PRO_5035248913" description="Chitin-binding type-2 domain-containing protein" evidence="4">
    <location>
        <begin position="21"/>
        <end position="275"/>
    </location>
</feature>
<feature type="region of interest" description="Disordered" evidence="3">
    <location>
        <begin position="100"/>
        <end position="127"/>
    </location>
</feature>
<evidence type="ECO:0000256" key="3">
    <source>
        <dbReference type="SAM" id="MobiDB-lite"/>
    </source>
</evidence>
<dbReference type="OrthoDB" id="6020543at2759"/>
<gene>
    <name evidence="6" type="ORF">AFUS01_LOCUS7704</name>
</gene>
<dbReference type="PANTHER" id="PTHR23301">
    <property type="entry name" value="CHITIN BINDING PERITROPHIN-A"/>
    <property type="match status" value="1"/>
</dbReference>
<dbReference type="GO" id="GO:0008061">
    <property type="term" value="F:chitin binding"/>
    <property type="evidence" value="ECO:0007669"/>
    <property type="project" value="UniProtKB-KW"/>
</dbReference>
<evidence type="ECO:0000313" key="7">
    <source>
        <dbReference type="Proteomes" id="UP000708208"/>
    </source>
</evidence>
<feature type="domain" description="Chitin-binding type-2" evidence="5">
    <location>
        <begin position="127"/>
        <end position="183"/>
    </location>
</feature>
<dbReference type="InterPro" id="IPR051940">
    <property type="entry name" value="Chitin_bind-dev_reg"/>
</dbReference>
<evidence type="ECO:0000259" key="5">
    <source>
        <dbReference type="PROSITE" id="PS50940"/>
    </source>
</evidence>
<keyword evidence="7" id="KW-1185">Reference proteome</keyword>
<dbReference type="EMBL" id="CAJVCH010052472">
    <property type="protein sequence ID" value="CAG7718305.1"/>
    <property type="molecule type" value="Genomic_DNA"/>
</dbReference>
<keyword evidence="4" id="KW-0732">Signal</keyword>
<feature type="compositionally biased region" description="Low complexity" evidence="3">
    <location>
        <begin position="186"/>
        <end position="199"/>
    </location>
</feature>
<keyword evidence="1" id="KW-0147">Chitin-binding</keyword>
<feature type="domain" description="Chitin-binding type-2" evidence="5">
    <location>
        <begin position="220"/>
        <end position="275"/>
    </location>
</feature>
<feature type="region of interest" description="Disordered" evidence="3">
    <location>
        <begin position="183"/>
        <end position="219"/>
    </location>
</feature>
<dbReference type="GO" id="GO:0005576">
    <property type="term" value="C:extracellular region"/>
    <property type="evidence" value="ECO:0007669"/>
    <property type="project" value="InterPro"/>
</dbReference>
<accession>A0A8J2NXQ5</accession>
<sequence length="275" mass="29996">MIRNLALLIGFLGIIAFARANPVAPSHDLNAKKHIQDQECLGKGNYSCTDNGAYPHEELCEYYYLCWEGQSTLCRCTDELLYDLEYDGCNYPELVECGDRVRPGTGPTPPPKKTTLPGTGPTQPGDDFVCPKDEGLFPNPKDCSTYYQCNGGYAFLEECPPTLVFNPRTLNCDYLENVPECNGSLPPSTTKKPGPSTEIPDPPSEIPTEEPPATTDPPGEFVCSGKDGLYPNPKDCFTYYVCAAGDAVLIPCPDGLAFNPKTYTCDYPDQVPGCT</sequence>
<organism evidence="6 7">
    <name type="scientific">Allacma fusca</name>
    <dbReference type="NCBI Taxonomy" id="39272"/>
    <lineage>
        <taxon>Eukaryota</taxon>
        <taxon>Metazoa</taxon>
        <taxon>Ecdysozoa</taxon>
        <taxon>Arthropoda</taxon>
        <taxon>Hexapoda</taxon>
        <taxon>Collembola</taxon>
        <taxon>Symphypleona</taxon>
        <taxon>Sminthuridae</taxon>
        <taxon>Allacma</taxon>
    </lineage>
</organism>
<feature type="compositionally biased region" description="Low complexity" evidence="3">
    <location>
        <begin position="113"/>
        <end position="125"/>
    </location>
</feature>
<dbReference type="Pfam" id="PF01607">
    <property type="entry name" value="CBM_14"/>
    <property type="match status" value="3"/>
</dbReference>
<reference evidence="6" key="1">
    <citation type="submission" date="2021-06" db="EMBL/GenBank/DDBJ databases">
        <authorList>
            <person name="Hodson N. C."/>
            <person name="Mongue J. A."/>
            <person name="Jaron S. K."/>
        </authorList>
    </citation>
    <scope>NUCLEOTIDE SEQUENCE</scope>
</reference>
<feature type="domain" description="Chitin-binding type-2" evidence="5">
    <location>
        <begin position="45"/>
        <end position="99"/>
    </location>
</feature>
<dbReference type="AlphaFoldDB" id="A0A8J2NXQ5"/>
<evidence type="ECO:0000256" key="4">
    <source>
        <dbReference type="SAM" id="SignalP"/>
    </source>
</evidence>
<dbReference type="Proteomes" id="UP000708208">
    <property type="component" value="Unassembled WGS sequence"/>
</dbReference>
<protein>
    <recommendedName>
        <fullName evidence="5">Chitin-binding type-2 domain-containing protein</fullName>
    </recommendedName>
</protein>
<dbReference type="SMART" id="SM00494">
    <property type="entry name" value="ChtBD2"/>
    <property type="match status" value="3"/>
</dbReference>
<dbReference type="InterPro" id="IPR002557">
    <property type="entry name" value="Chitin-bd_dom"/>
</dbReference>
<dbReference type="PANTHER" id="PTHR23301:SF0">
    <property type="entry name" value="CHITIN-BINDING TYPE-2 DOMAIN-CONTAINING PROTEIN-RELATED"/>
    <property type="match status" value="1"/>
</dbReference>
<proteinExistence type="predicted"/>
<evidence type="ECO:0000256" key="2">
    <source>
        <dbReference type="ARBA" id="ARBA00023157"/>
    </source>
</evidence>
<evidence type="ECO:0000313" key="6">
    <source>
        <dbReference type="EMBL" id="CAG7718305.1"/>
    </source>
</evidence>
<evidence type="ECO:0000256" key="1">
    <source>
        <dbReference type="ARBA" id="ARBA00022669"/>
    </source>
</evidence>